<feature type="region of interest" description="Disordered" evidence="8">
    <location>
        <begin position="1"/>
        <end position="31"/>
    </location>
</feature>
<proteinExistence type="inferred from homology"/>
<dbReference type="InterPro" id="IPR035906">
    <property type="entry name" value="MetI-like_sf"/>
</dbReference>
<dbReference type="CDD" id="cd06261">
    <property type="entry name" value="TM_PBP2"/>
    <property type="match status" value="1"/>
</dbReference>
<feature type="transmembrane region" description="Helical" evidence="7">
    <location>
        <begin position="288"/>
        <end position="308"/>
    </location>
</feature>
<dbReference type="EMBL" id="JASXSZ010000001">
    <property type="protein sequence ID" value="MDL9977793.1"/>
    <property type="molecule type" value="Genomic_DNA"/>
</dbReference>
<keyword evidence="3" id="KW-1003">Cell membrane</keyword>
<feature type="transmembrane region" description="Helical" evidence="7">
    <location>
        <begin position="128"/>
        <end position="150"/>
    </location>
</feature>
<feature type="transmembrane region" description="Helical" evidence="7">
    <location>
        <begin position="236"/>
        <end position="253"/>
    </location>
</feature>
<feature type="transmembrane region" description="Helical" evidence="7">
    <location>
        <begin position="94"/>
        <end position="116"/>
    </location>
</feature>
<evidence type="ECO:0000256" key="2">
    <source>
        <dbReference type="ARBA" id="ARBA00022448"/>
    </source>
</evidence>
<dbReference type="PANTHER" id="PTHR30193">
    <property type="entry name" value="ABC TRANSPORTER PERMEASE PROTEIN"/>
    <property type="match status" value="1"/>
</dbReference>
<keyword evidence="5 7" id="KW-1133">Transmembrane helix</keyword>
<feature type="transmembrane region" description="Helical" evidence="7">
    <location>
        <begin position="181"/>
        <end position="203"/>
    </location>
</feature>
<evidence type="ECO:0000256" key="5">
    <source>
        <dbReference type="ARBA" id="ARBA00022989"/>
    </source>
</evidence>
<organism evidence="10 11">
    <name type="scientific">Microbacterium candidum</name>
    <dbReference type="NCBI Taxonomy" id="3041922"/>
    <lineage>
        <taxon>Bacteria</taxon>
        <taxon>Bacillati</taxon>
        <taxon>Actinomycetota</taxon>
        <taxon>Actinomycetes</taxon>
        <taxon>Micrococcales</taxon>
        <taxon>Microbacteriaceae</taxon>
        <taxon>Microbacterium</taxon>
    </lineage>
</organism>
<dbReference type="PROSITE" id="PS50928">
    <property type="entry name" value="ABC_TM1"/>
    <property type="match status" value="1"/>
</dbReference>
<evidence type="ECO:0000256" key="6">
    <source>
        <dbReference type="ARBA" id="ARBA00023136"/>
    </source>
</evidence>
<keyword evidence="11" id="KW-1185">Reference proteome</keyword>
<evidence type="ECO:0000256" key="7">
    <source>
        <dbReference type="RuleBase" id="RU363032"/>
    </source>
</evidence>
<evidence type="ECO:0000256" key="3">
    <source>
        <dbReference type="ARBA" id="ARBA00022475"/>
    </source>
</evidence>
<dbReference type="InterPro" id="IPR051393">
    <property type="entry name" value="ABC_transporter_permease"/>
</dbReference>
<evidence type="ECO:0000256" key="8">
    <source>
        <dbReference type="SAM" id="MobiDB-lite"/>
    </source>
</evidence>
<reference evidence="10 11" key="1">
    <citation type="submission" date="2023-06" db="EMBL/GenBank/DDBJ databases">
        <title>Microbacterium sp. nov., isolated from a waste landfill.</title>
        <authorList>
            <person name="Wen W."/>
        </authorList>
    </citation>
    <scope>NUCLEOTIDE SEQUENCE [LARGE SCALE GENOMIC DNA]</scope>
    <source>
        <strain evidence="10 11">ASV49</strain>
    </source>
</reference>
<dbReference type="RefSeq" id="WP_286285582.1">
    <property type="nucleotide sequence ID" value="NZ_JASXSZ010000001.1"/>
</dbReference>
<accession>A0ABT7MTN0</accession>
<keyword evidence="4 7" id="KW-0812">Transmembrane</keyword>
<keyword evidence="2 7" id="KW-0813">Transport</keyword>
<sequence length="320" mass="35410">MSTHTQLLERSAPRERNKTPRSKAQRTAAPRERSNKTGYLFVAGYTILLILFGIVPTVYAFALAFTNDQWQFTGLGQFIVVVTDFRFVRSMANLASYIALWLTVIVVFAVGLALVLRNHIHDRMSVFWRFLFYLPGALAGVASALVWMFMLSPQVSPIAPLLQAMGWTDFGKIVQPQNLPAIFTVMAFWVGAGGWIIIMYGAVNNISDEVMEAARIDGASTWQLAWHIQIPMIRQWIVYMVILAFAAGTQIFVEPQMLGVASKVVDVTWSPNQLAYQFAFGPMSNANAAAALSVLLLIVGLVVAVVLVTRSGLFDVEAED</sequence>
<evidence type="ECO:0000313" key="10">
    <source>
        <dbReference type="EMBL" id="MDL9977793.1"/>
    </source>
</evidence>
<evidence type="ECO:0000259" key="9">
    <source>
        <dbReference type="PROSITE" id="PS50928"/>
    </source>
</evidence>
<name>A0ABT7MTN0_9MICO</name>
<evidence type="ECO:0000256" key="4">
    <source>
        <dbReference type="ARBA" id="ARBA00022692"/>
    </source>
</evidence>
<dbReference type="SUPFAM" id="SSF161098">
    <property type="entry name" value="MetI-like"/>
    <property type="match status" value="1"/>
</dbReference>
<evidence type="ECO:0000256" key="1">
    <source>
        <dbReference type="ARBA" id="ARBA00004651"/>
    </source>
</evidence>
<evidence type="ECO:0000313" key="11">
    <source>
        <dbReference type="Proteomes" id="UP001235064"/>
    </source>
</evidence>
<keyword evidence="6 7" id="KW-0472">Membrane</keyword>
<dbReference type="Proteomes" id="UP001235064">
    <property type="component" value="Unassembled WGS sequence"/>
</dbReference>
<gene>
    <name evidence="10" type="ORF">QSV35_00480</name>
</gene>
<dbReference type="PANTHER" id="PTHR30193:SF41">
    <property type="entry name" value="DIACETYLCHITOBIOSE UPTAKE SYSTEM PERMEASE PROTEIN NGCF"/>
    <property type="match status" value="1"/>
</dbReference>
<comment type="similarity">
    <text evidence="7">Belongs to the binding-protein-dependent transport system permease family.</text>
</comment>
<comment type="caution">
    <text evidence="10">The sequence shown here is derived from an EMBL/GenBank/DDBJ whole genome shotgun (WGS) entry which is preliminary data.</text>
</comment>
<feature type="domain" description="ABC transmembrane type-1" evidence="9">
    <location>
        <begin position="91"/>
        <end position="307"/>
    </location>
</feature>
<comment type="subcellular location">
    <subcellularLocation>
        <location evidence="1 7">Cell membrane</location>
        <topology evidence="1 7">Multi-pass membrane protein</topology>
    </subcellularLocation>
</comment>
<dbReference type="Pfam" id="PF00528">
    <property type="entry name" value="BPD_transp_1"/>
    <property type="match status" value="1"/>
</dbReference>
<dbReference type="Gene3D" id="1.10.3720.10">
    <property type="entry name" value="MetI-like"/>
    <property type="match status" value="1"/>
</dbReference>
<dbReference type="InterPro" id="IPR000515">
    <property type="entry name" value="MetI-like"/>
</dbReference>
<protein>
    <submittedName>
        <fullName evidence="10">Sugar ABC transporter permease</fullName>
    </submittedName>
</protein>
<feature type="transmembrane region" description="Helical" evidence="7">
    <location>
        <begin position="39"/>
        <end position="65"/>
    </location>
</feature>